<proteinExistence type="predicted"/>
<gene>
    <name evidence="3" type="ORF">AW09_001320</name>
</gene>
<dbReference type="SUPFAM" id="SSF89447">
    <property type="entry name" value="AbrB/MazE/MraZ-like"/>
    <property type="match status" value="1"/>
</dbReference>
<dbReference type="InterPro" id="IPR037914">
    <property type="entry name" value="SpoVT-AbrB_sf"/>
</dbReference>
<dbReference type="Pfam" id="PF04014">
    <property type="entry name" value="MazE_antitoxin"/>
    <property type="match status" value="1"/>
</dbReference>
<dbReference type="InterPro" id="IPR007159">
    <property type="entry name" value="SpoVT-AbrB_dom"/>
</dbReference>
<organism evidence="3 4">
    <name type="scientific">Candidatus Accumulibacter phosphatis</name>
    <dbReference type="NCBI Taxonomy" id="327160"/>
    <lineage>
        <taxon>Bacteria</taxon>
        <taxon>Pseudomonadati</taxon>
        <taxon>Pseudomonadota</taxon>
        <taxon>Betaproteobacteria</taxon>
        <taxon>Candidatus Accumulibacter</taxon>
    </lineage>
</organism>
<dbReference type="PROSITE" id="PS51740">
    <property type="entry name" value="SPOVT_ABRB"/>
    <property type="match status" value="1"/>
</dbReference>
<evidence type="ECO:0000259" key="2">
    <source>
        <dbReference type="PROSITE" id="PS51740"/>
    </source>
</evidence>
<evidence type="ECO:0000313" key="4">
    <source>
        <dbReference type="Proteomes" id="UP000020077"/>
    </source>
</evidence>
<feature type="domain" description="SpoVT-AbrB" evidence="2">
    <location>
        <begin position="1"/>
        <end position="47"/>
    </location>
</feature>
<name>A0A080LX63_9PROT</name>
<evidence type="ECO:0000256" key="1">
    <source>
        <dbReference type="PROSITE-ProRule" id="PRU01076"/>
    </source>
</evidence>
<dbReference type="EMBL" id="JDVG02000225">
    <property type="protein sequence ID" value="KFB73427.1"/>
    <property type="molecule type" value="Genomic_DNA"/>
</dbReference>
<dbReference type="Proteomes" id="UP000020077">
    <property type="component" value="Unassembled WGS sequence"/>
</dbReference>
<dbReference type="GO" id="GO:0003677">
    <property type="term" value="F:DNA binding"/>
    <property type="evidence" value="ECO:0007669"/>
    <property type="project" value="UniProtKB-UniRule"/>
</dbReference>
<dbReference type="NCBIfam" id="TIGR01439">
    <property type="entry name" value="lp_hng_hel_AbrB"/>
    <property type="match status" value="1"/>
</dbReference>
<protein>
    <submittedName>
        <fullName evidence="3">Transcriptional regulator, AbrB family</fullName>
    </submittedName>
</protein>
<evidence type="ECO:0000313" key="3">
    <source>
        <dbReference type="EMBL" id="KFB73427.1"/>
    </source>
</evidence>
<reference evidence="3 4" key="1">
    <citation type="submission" date="2014-02" db="EMBL/GenBank/DDBJ databases">
        <title>Expanding our view of genomic diversity in Candidatus Accumulibacter clades.</title>
        <authorList>
            <person name="Skennerton C.T."/>
            <person name="Barr J.J."/>
            <person name="Slater F.R."/>
            <person name="Bond P.L."/>
            <person name="Tyson G.W."/>
        </authorList>
    </citation>
    <scope>NUCLEOTIDE SEQUENCE [LARGE SCALE GENOMIC DNA]</scope>
    <source>
        <strain evidence="4">BA-91</strain>
    </source>
</reference>
<comment type="caution">
    <text evidence="3">The sequence shown here is derived from an EMBL/GenBank/DDBJ whole genome shotgun (WGS) entry which is preliminary data.</text>
</comment>
<accession>A0A080LX63</accession>
<sequence>MSTATLTSKGQITVPAAVRAALGVGVGDRVEFVEIAAGRYELIAATRSVTALKGMFVQPRKTVSIEEMNAVIAKRGAAAR</sequence>
<dbReference type="SMART" id="SM00966">
    <property type="entry name" value="SpoVT_AbrB"/>
    <property type="match status" value="1"/>
</dbReference>
<keyword evidence="1" id="KW-0238">DNA-binding</keyword>
<dbReference type="Gene3D" id="2.10.260.10">
    <property type="match status" value="1"/>
</dbReference>
<dbReference type="AlphaFoldDB" id="A0A080LX63"/>